<dbReference type="Pfam" id="PF03865">
    <property type="entry name" value="ShlB"/>
    <property type="match status" value="1"/>
</dbReference>
<evidence type="ECO:0000256" key="1">
    <source>
        <dbReference type="ARBA" id="ARBA00022452"/>
    </source>
</evidence>
<comment type="caution">
    <text evidence="7">The sequence shown here is derived from an EMBL/GenBank/DDBJ whole genome shotgun (WGS) entry which is preliminary data.</text>
</comment>
<dbReference type="Gene3D" id="2.40.160.50">
    <property type="entry name" value="membrane protein fhac: a member of the omp85/tpsb transporter family"/>
    <property type="match status" value="1"/>
</dbReference>
<dbReference type="Pfam" id="PF17287">
    <property type="entry name" value="POTRA_3"/>
    <property type="match status" value="1"/>
</dbReference>
<dbReference type="Proteomes" id="UP000031184">
    <property type="component" value="Unassembled WGS sequence"/>
</dbReference>
<dbReference type="InterPro" id="IPR027282">
    <property type="entry name" value="TPS"/>
</dbReference>
<evidence type="ECO:0000259" key="5">
    <source>
        <dbReference type="Pfam" id="PF08479"/>
    </source>
</evidence>
<feature type="domain" description="Polypeptide-transport-associated ShlB-type" evidence="5">
    <location>
        <begin position="92"/>
        <end position="167"/>
    </location>
</feature>
<feature type="domain" description="Haemolysin activator HlyB C-terminal" evidence="4">
    <location>
        <begin position="222"/>
        <end position="533"/>
    </location>
</feature>
<dbReference type="InterPro" id="IPR013686">
    <property type="entry name" value="Polypept-transport_assoc_ShlB"/>
</dbReference>
<dbReference type="InterPro" id="IPR005565">
    <property type="entry name" value="Hemolysn_activator_HlyB_C"/>
</dbReference>
<dbReference type="Gene3D" id="3.10.20.310">
    <property type="entry name" value="membrane protein fhac"/>
    <property type="match status" value="1"/>
</dbReference>
<keyword evidence="1" id="KW-1134">Transmembrane beta strand</keyword>
<keyword evidence="2" id="KW-0812">Transmembrane</keyword>
<dbReference type="GO" id="GO:0008320">
    <property type="term" value="F:protein transmembrane transporter activity"/>
    <property type="evidence" value="ECO:0007669"/>
    <property type="project" value="TreeGrafter"/>
</dbReference>
<dbReference type="GO" id="GO:0098046">
    <property type="term" value="C:type V protein secretion system complex"/>
    <property type="evidence" value="ECO:0007669"/>
    <property type="project" value="TreeGrafter"/>
</dbReference>
<evidence type="ECO:0000313" key="7">
    <source>
        <dbReference type="EMBL" id="KID48133.1"/>
    </source>
</evidence>
<dbReference type="AlphaFoldDB" id="A0A017H6Q7"/>
<name>A0A017H6Q7_9FUSO</name>
<feature type="domain" description="ShlB POTRA" evidence="6">
    <location>
        <begin position="168"/>
        <end position="207"/>
    </location>
</feature>
<organism evidence="7 8">
    <name type="scientific">Fusobacterium necrophorum subsp. funduliforme B35</name>
    <dbReference type="NCBI Taxonomy" id="1226633"/>
    <lineage>
        <taxon>Bacteria</taxon>
        <taxon>Fusobacteriati</taxon>
        <taxon>Fusobacteriota</taxon>
        <taxon>Fusobacteriia</taxon>
        <taxon>Fusobacteriales</taxon>
        <taxon>Fusobacteriaceae</taxon>
        <taxon>Fusobacterium</taxon>
    </lineage>
</organism>
<reference evidence="7 8" key="1">
    <citation type="submission" date="2013-08" db="EMBL/GenBank/DDBJ databases">
        <title>An opportunistic ruminal bacterium that causes liver abscesses in cattle.</title>
        <authorList>
            <person name="Benahmed F.H."/>
            <person name="Rasmussen M."/>
            <person name="Harbottle H."/>
            <person name="Soppet D."/>
            <person name="Nagaraja T.G."/>
            <person name="Davidson M."/>
        </authorList>
    </citation>
    <scope>NUCLEOTIDE SEQUENCE [LARGE SCALE GENOMIC DNA]</scope>
    <source>
        <strain evidence="7 8">B35</strain>
    </source>
</reference>
<dbReference type="EMBL" id="AUZI01000031">
    <property type="protein sequence ID" value="KID48133.1"/>
    <property type="molecule type" value="Genomic_DNA"/>
</dbReference>
<sequence length="571" mass="66874">MGNFGKGILQDKTKYASIKQRKSQNIIQGVLVMKRFVLLFILFASFAYGEILEQENRRILLEKREQLEKIFEPMTRERKVETEWESFLLKIPIQEITVEGNTLLPSFRIRRWKAANCPLRSEKELKKAMQTLENLYMEQGYVTTRVSLDLEKSDFEKGKVTFFVQEGKVEKILYDGKEKPAKTLWTFPWRQNHFLNIRDLDQGMDNLGEDASFRILPGEEEGKSILEVKRKRTVNIFGEVNYNNMGQKTTGKHRIRTSVGFKNILGLNETLSGYYQTKLQRQKKEEDNKNYQISLLLPFQYYQFSYQLESSSYLQTIPALGRKYSATGDTKVQRFGLRRTMHRNEHGKWDFSVQLALKEIKNYMDDIKLITGSRRLSIFSLENSYIGRLGGGLFQGNIGVHFGLRQFGATKDRELWYHTQSSPKAQFRKYTLDMSWYRPFASWHYRGNLALQYSNDILHSSERLSLGDETTVRGFQDFGVQGERGFYFRNELGYDGWKMLRPFIAYDIGEVRRVWKEEGSTSREMLQGISAGLLFSLGNWESRLVFSKAIDFPSSLHIRSHETYISVSYRF</sequence>
<dbReference type="PANTHER" id="PTHR34597">
    <property type="entry name" value="SLR1661 PROTEIN"/>
    <property type="match status" value="1"/>
</dbReference>
<dbReference type="PIRSF" id="PIRSF029745">
    <property type="entry name" value="FhaC"/>
    <property type="match status" value="1"/>
</dbReference>
<dbReference type="InterPro" id="IPR035251">
    <property type="entry name" value="ShlB_POTRA"/>
</dbReference>
<dbReference type="Pfam" id="PF08479">
    <property type="entry name" value="POTRA_2"/>
    <property type="match status" value="1"/>
</dbReference>
<dbReference type="GO" id="GO:0046819">
    <property type="term" value="P:protein secretion by the type V secretion system"/>
    <property type="evidence" value="ECO:0007669"/>
    <property type="project" value="TreeGrafter"/>
</dbReference>
<evidence type="ECO:0000259" key="6">
    <source>
        <dbReference type="Pfam" id="PF17287"/>
    </source>
</evidence>
<evidence type="ECO:0000256" key="2">
    <source>
        <dbReference type="ARBA" id="ARBA00022692"/>
    </source>
</evidence>
<keyword evidence="3" id="KW-0998">Cell outer membrane</keyword>
<protein>
    <submittedName>
        <fullName evidence="7">Hemolysin activator protein</fullName>
    </submittedName>
</protein>
<gene>
    <name evidence="7" type="ORF">C095_11540</name>
</gene>
<dbReference type="InterPro" id="IPR051544">
    <property type="entry name" value="TPS_OM_transporter"/>
</dbReference>
<accession>A0A017H6Q7</accession>
<evidence type="ECO:0000259" key="4">
    <source>
        <dbReference type="Pfam" id="PF03865"/>
    </source>
</evidence>
<evidence type="ECO:0000256" key="3">
    <source>
        <dbReference type="ARBA" id="ARBA00023237"/>
    </source>
</evidence>
<keyword evidence="1" id="KW-0472">Membrane</keyword>
<dbReference type="PANTHER" id="PTHR34597:SF3">
    <property type="entry name" value="OUTER MEMBRANE TRANSPORTER CDIB"/>
    <property type="match status" value="1"/>
</dbReference>
<proteinExistence type="predicted"/>
<dbReference type="PATRIC" id="fig|1226633.4.peg.2337"/>
<evidence type="ECO:0000313" key="8">
    <source>
        <dbReference type="Proteomes" id="UP000031184"/>
    </source>
</evidence>